<name>A0A5A7RH37_STRAF</name>
<gene>
    <name evidence="1" type="ORF">STAS_34242</name>
</gene>
<evidence type="ECO:0000313" key="2">
    <source>
        <dbReference type="Proteomes" id="UP000325081"/>
    </source>
</evidence>
<dbReference type="GO" id="GO:0032259">
    <property type="term" value="P:methylation"/>
    <property type="evidence" value="ECO:0007669"/>
    <property type="project" value="UniProtKB-KW"/>
</dbReference>
<reference evidence="2" key="1">
    <citation type="journal article" date="2019" name="Curr. Biol.">
        <title>Genome Sequence of Striga asiatica Provides Insight into the Evolution of Plant Parasitism.</title>
        <authorList>
            <person name="Yoshida S."/>
            <person name="Kim S."/>
            <person name="Wafula E.K."/>
            <person name="Tanskanen J."/>
            <person name="Kim Y.M."/>
            <person name="Honaas L."/>
            <person name="Yang Z."/>
            <person name="Spallek T."/>
            <person name="Conn C.E."/>
            <person name="Ichihashi Y."/>
            <person name="Cheong K."/>
            <person name="Cui S."/>
            <person name="Der J.P."/>
            <person name="Gundlach H."/>
            <person name="Jiao Y."/>
            <person name="Hori C."/>
            <person name="Ishida J.K."/>
            <person name="Kasahara H."/>
            <person name="Kiba T."/>
            <person name="Kim M.S."/>
            <person name="Koo N."/>
            <person name="Laohavisit A."/>
            <person name="Lee Y.H."/>
            <person name="Lumba S."/>
            <person name="McCourt P."/>
            <person name="Mortimer J.C."/>
            <person name="Mutuku J.M."/>
            <person name="Nomura T."/>
            <person name="Sasaki-Sekimoto Y."/>
            <person name="Seto Y."/>
            <person name="Wang Y."/>
            <person name="Wakatake T."/>
            <person name="Sakakibara H."/>
            <person name="Demura T."/>
            <person name="Yamaguchi S."/>
            <person name="Yoneyama K."/>
            <person name="Manabe R.I."/>
            <person name="Nelson D.C."/>
            <person name="Schulman A.H."/>
            <person name="Timko M.P."/>
            <person name="dePamphilis C.W."/>
            <person name="Choi D."/>
            <person name="Shirasu K."/>
        </authorList>
    </citation>
    <scope>NUCLEOTIDE SEQUENCE [LARGE SCALE GENOMIC DNA]</scope>
    <source>
        <strain evidence="2">cv. UVA1</strain>
    </source>
</reference>
<proteinExistence type="predicted"/>
<organism evidence="1 2">
    <name type="scientific">Striga asiatica</name>
    <name type="common">Asiatic witchweed</name>
    <name type="synonym">Buchnera asiatica</name>
    <dbReference type="NCBI Taxonomy" id="4170"/>
    <lineage>
        <taxon>Eukaryota</taxon>
        <taxon>Viridiplantae</taxon>
        <taxon>Streptophyta</taxon>
        <taxon>Embryophyta</taxon>
        <taxon>Tracheophyta</taxon>
        <taxon>Spermatophyta</taxon>
        <taxon>Magnoliopsida</taxon>
        <taxon>eudicotyledons</taxon>
        <taxon>Gunneridae</taxon>
        <taxon>Pentapetalae</taxon>
        <taxon>asterids</taxon>
        <taxon>lamiids</taxon>
        <taxon>Lamiales</taxon>
        <taxon>Orobanchaceae</taxon>
        <taxon>Buchnereae</taxon>
        <taxon>Striga</taxon>
    </lineage>
</organism>
<accession>A0A5A7RH37</accession>
<protein>
    <submittedName>
        <fullName evidence="1">tRNA (Mo5U34)-methyltransferase</fullName>
    </submittedName>
</protein>
<comment type="caution">
    <text evidence="1">The sequence shown here is derived from an EMBL/GenBank/DDBJ whole genome shotgun (WGS) entry which is preliminary data.</text>
</comment>
<dbReference type="EMBL" id="BKCP01012736">
    <property type="protein sequence ID" value="GER56506.1"/>
    <property type="molecule type" value="Genomic_DNA"/>
</dbReference>
<keyword evidence="1" id="KW-0489">Methyltransferase</keyword>
<keyword evidence="2" id="KW-1185">Reference proteome</keyword>
<dbReference type="Proteomes" id="UP000325081">
    <property type="component" value="Unassembled WGS sequence"/>
</dbReference>
<sequence>MALLAWHKPIHRNSEKAIAVLTAKLESTKISETNWILGIICRKPSLRVAVDGHLFWVKDLLLAGGVLFAEEDAERILKIKSLNPRVADQWQCTSVVKGKFSVKKAYTNFLSVKVGHRLVAESSGLK</sequence>
<dbReference type="OrthoDB" id="1742963at2759"/>
<evidence type="ECO:0000313" key="1">
    <source>
        <dbReference type="EMBL" id="GER56506.1"/>
    </source>
</evidence>
<dbReference type="AlphaFoldDB" id="A0A5A7RH37"/>
<keyword evidence="1" id="KW-0808">Transferase</keyword>
<dbReference type="GO" id="GO:0008168">
    <property type="term" value="F:methyltransferase activity"/>
    <property type="evidence" value="ECO:0007669"/>
    <property type="project" value="UniProtKB-KW"/>
</dbReference>